<dbReference type="PROSITE" id="PS51257">
    <property type="entry name" value="PROKAR_LIPOPROTEIN"/>
    <property type="match status" value="1"/>
</dbReference>
<evidence type="ECO:0008006" key="4">
    <source>
        <dbReference type="Google" id="ProtNLM"/>
    </source>
</evidence>
<accession>A0A2R4T505</accession>
<feature type="chain" id="PRO_5038468234" description="Lipoprotein" evidence="1">
    <location>
        <begin position="23"/>
        <end position="288"/>
    </location>
</feature>
<proteinExistence type="predicted"/>
<dbReference type="Proteomes" id="UP000244201">
    <property type="component" value="Chromosome"/>
</dbReference>
<dbReference type="KEGG" id="slk:SLUN_20735"/>
<name>A0A2R4T505_9ACTN</name>
<gene>
    <name evidence="2" type="ORF">SLUN_20735</name>
</gene>
<organism evidence="2 3">
    <name type="scientific">Streptomyces lunaelactis</name>
    <dbReference type="NCBI Taxonomy" id="1535768"/>
    <lineage>
        <taxon>Bacteria</taxon>
        <taxon>Bacillati</taxon>
        <taxon>Actinomycetota</taxon>
        <taxon>Actinomycetes</taxon>
        <taxon>Kitasatosporales</taxon>
        <taxon>Streptomycetaceae</taxon>
        <taxon>Streptomyces</taxon>
    </lineage>
</organism>
<dbReference type="AlphaFoldDB" id="A0A2R4T505"/>
<dbReference type="Gene3D" id="2.50.20.20">
    <property type="match status" value="1"/>
</dbReference>
<dbReference type="OrthoDB" id="4134946at2"/>
<protein>
    <recommendedName>
        <fullName evidence="4">Lipoprotein</fullName>
    </recommendedName>
</protein>
<feature type="signal peptide" evidence="1">
    <location>
        <begin position="1"/>
        <end position="22"/>
    </location>
</feature>
<reference evidence="2 3" key="1">
    <citation type="submission" date="2018-01" db="EMBL/GenBank/DDBJ databases">
        <title>Complete genome sequence of Streptomyces lunaelactis MM109T, a Ferroverdin A producer isolated from cave moonmilk deposits.</title>
        <authorList>
            <person name="Naome A."/>
            <person name="Martinet L."/>
            <person name="Maciejewska M."/>
            <person name="Anderssen S."/>
            <person name="Adam D."/>
            <person name="Tenconi E."/>
            <person name="Deflandre B."/>
            <person name="Arguelles-Arias A."/>
            <person name="Calusinska M."/>
            <person name="Copieters W."/>
            <person name="Karim L."/>
            <person name="Hanikenne M."/>
            <person name="Baurain D."/>
            <person name="van Wezel G."/>
            <person name="Smargiasso N."/>
            <person name="de Pauw E."/>
            <person name="Delfosse P."/>
            <person name="Rigali S."/>
        </authorList>
    </citation>
    <scope>NUCLEOTIDE SEQUENCE [LARGE SCALE GENOMIC DNA]</scope>
    <source>
        <strain evidence="2 3">MM109</strain>
    </source>
</reference>
<evidence type="ECO:0000313" key="3">
    <source>
        <dbReference type="Proteomes" id="UP000244201"/>
    </source>
</evidence>
<keyword evidence="1" id="KW-0732">Signal</keyword>
<evidence type="ECO:0000313" key="2">
    <source>
        <dbReference type="EMBL" id="AVZ74230.1"/>
    </source>
</evidence>
<evidence type="ECO:0000256" key="1">
    <source>
        <dbReference type="SAM" id="SignalP"/>
    </source>
</evidence>
<sequence>MRVSYRCAALSVPLSLSLIGCSAEGEPAVSVESAVSASPEAEKTEPAKPVTAEDFLDRAQEAMAAEGGWTFAVKGSEKLVLQGQTSTASYEAALRRTQDPAALHSSGTVVGKGKRKPEEIFVIDGTAYVKEGGDAWKHGPVSDPDMKNKVEDPMAAIVEFRKYVRESGDGVTLTKAGGRIRLQVRSGPRKLPEVRDRAFVEKAVREFSPTLKQLQKAGVSATEDQLTLSQLEETLILDPETYRVESHRFRFGFLIPYGGQDITFGQDVNEENRGVFEGDIELPADANA</sequence>
<keyword evidence="3" id="KW-1185">Reference proteome</keyword>
<dbReference type="EMBL" id="CP026304">
    <property type="protein sequence ID" value="AVZ74230.1"/>
    <property type="molecule type" value="Genomic_DNA"/>
</dbReference>